<evidence type="ECO:0000313" key="4">
    <source>
        <dbReference type="EMBL" id="RCX18868.1"/>
    </source>
</evidence>
<name>A0A369BE33_9FIRM</name>
<dbReference type="EMBL" id="QPJT01000004">
    <property type="protein sequence ID" value="RCX18868.1"/>
    <property type="molecule type" value="Genomic_DNA"/>
</dbReference>
<reference evidence="4 5" key="1">
    <citation type="submission" date="2018-07" db="EMBL/GenBank/DDBJ databases">
        <title>Genomic Encyclopedia of Type Strains, Phase IV (KMG-IV): sequencing the most valuable type-strain genomes for metagenomic binning, comparative biology and taxonomic classification.</title>
        <authorList>
            <person name="Goeker M."/>
        </authorList>
    </citation>
    <scope>NUCLEOTIDE SEQUENCE [LARGE SCALE GENOMIC DNA]</scope>
    <source>
        <strain evidence="4 5">DSM 27016</strain>
    </source>
</reference>
<comment type="subcellular location">
    <subcellularLocation>
        <location evidence="1">Spore core</location>
    </subcellularLocation>
</comment>
<dbReference type="OrthoDB" id="1683648at2"/>
<dbReference type="Pfam" id="PF08141">
    <property type="entry name" value="SspH"/>
    <property type="match status" value="1"/>
</dbReference>
<keyword evidence="5" id="KW-1185">Reference proteome</keyword>
<evidence type="ECO:0000256" key="1">
    <source>
        <dbReference type="ARBA" id="ARBA00004288"/>
    </source>
</evidence>
<comment type="caution">
    <text evidence="4">The sequence shown here is derived from an EMBL/GenBank/DDBJ whole genome shotgun (WGS) entry which is preliminary data.</text>
</comment>
<dbReference type="GO" id="GO:0030435">
    <property type="term" value="P:sporulation resulting in formation of a cellular spore"/>
    <property type="evidence" value="ECO:0007669"/>
    <property type="project" value="UniProtKB-KW"/>
</dbReference>
<dbReference type="InterPro" id="IPR012610">
    <property type="entry name" value="SASP_SspH"/>
</dbReference>
<protein>
    <submittedName>
        <fullName evidence="4">H-type small acid-soluble spore protein</fullName>
    </submittedName>
</protein>
<dbReference type="GO" id="GO:0042601">
    <property type="term" value="C:endospore-forming forespore"/>
    <property type="evidence" value="ECO:0007669"/>
    <property type="project" value="InterPro"/>
</dbReference>
<keyword evidence="3" id="KW-0749">Sporulation</keyword>
<dbReference type="AlphaFoldDB" id="A0A369BE33"/>
<dbReference type="GO" id="GO:0030436">
    <property type="term" value="P:asexual sporulation"/>
    <property type="evidence" value="ECO:0007669"/>
    <property type="project" value="InterPro"/>
</dbReference>
<evidence type="ECO:0000256" key="3">
    <source>
        <dbReference type="ARBA" id="ARBA00022969"/>
    </source>
</evidence>
<comment type="similarity">
    <text evidence="2">Belongs to the SspH family.</text>
</comment>
<dbReference type="RefSeq" id="WP_114296713.1">
    <property type="nucleotide sequence ID" value="NZ_QPJT01000004.1"/>
</dbReference>
<organism evidence="4 5">
    <name type="scientific">Anaerobacterium chartisolvens</name>
    <dbReference type="NCBI Taxonomy" id="1297424"/>
    <lineage>
        <taxon>Bacteria</taxon>
        <taxon>Bacillati</taxon>
        <taxon>Bacillota</taxon>
        <taxon>Clostridia</taxon>
        <taxon>Eubacteriales</taxon>
        <taxon>Oscillospiraceae</taxon>
        <taxon>Anaerobacterium</taxon>
    </lineage>
</organism>
<sequence length="57" mass="6404">MDAKMTMQIVDSPEKIDVLYENSPVWILSVKGNKAKVRFLETGKESEVPVNGLVTMH</sequence>
<evidence type="ECO:0000313" key="5">
    <source>
        <dbReference type="Proteomes" id="UP000253034"/>
    </source>
</evidence>
<accession>A0A369BE33</accession>
<dbReference type="Proteomes" id="UP000253034">
    <property type="component" value="Unassembled WGS sequence"/>
</dbReference>
<gene>
    <name evidence="4" type="ORF">DFR58_104137</name>
</gene>
<proteinExistence type="inferred from homology"/>
<evidence type="ECO:0000256" key="2">
    <source>
        <dbReference type="ARBA" id="ARBA00006573"/>
    </source>
</evidence>